<name>A0ACB9NEY5_BAUVA</name>
<proteinExistence type="predicted"/>
<dbReference type="EMBL" id="CM039432">
    <property type="protein sequence ID" value="KAI4334279.1"/>
    <property type="molecule type" value="Genomic_DNA"/>
</dbReference>
<dbReference type="Proteomes" id="UP000828941">
    <property type="component" value="Chromosome 7"/>
</dbReference>
<evidence type="ECO:0000313" key="2">
    <source>
        <dbReference type="Proteomes" id="UP000828941"/>
    </source>
</evidence>
<protein>
    <submittedName>
        <fullName evidence="1">Uncharacterized protein</fullName>
    </submittedName>
</protein>
<accession>A0ACB9NEY5</accession>
<reference evidence="1 2" key="1">
    <citation type="journal article" date="2022" name="DNA Res.">
        <title>Chromosomal-level genome assembly of the orchid tree Bauhinia variegata (Leguminosae; Cercidoideae) supports the allotetraploid origin hypothesis of Bauhinia.</title>
        <authorList>
            <person name="Zhong Y."/>
            <person name="Chen Y."/>
            <person name="Zheng D."/>
            <person name="Pang J."/>
            <person name="Liu Y."/>
            <person name="Luo S."/>
            <person name="Meng S."/>
            <person name="Qian L."/>
            <person name="Wei D."/>
            <person name="Dai S."/>
            <person name="Zhou R."/>
        </authorList>
    </citation>
    <scope>NUCLEOTIDE SEQUENCE [LARGE SCALE GENOMIC DNA]</scope>
    <source>
        <strain evidence="1">BV-YZ2020</strain>
    </source>
</reference>
<gene>
    <name evidence="1" type="ORF">L6164_018989</name>
</gene>
<sequence>MGEFKHFVIVKFKEGVVVEDIIKGLEKLVSEIEHVKSFEWGQDIESPDMLRQGFTHALLMTFDKKEDFTAFQVHQNHIEFSATFSAAIEKIVVLDFPATLVKPEAA</sequence>
<organism evidence="1 2">
    <name type="scientific">Bauhinia variegata</name>
    <name type="common">Purple orchid tree</name>
    <name type="synonym">Phanera variegata</name>
    <dbReference type="NCBI Taxonomy" id="167791"/>
    <lineage>
        <taxon>Eukaryota</taxon>
        <taxon>Viridiplantae</taxon>
        <taxon>Streptophyta</taxon>
        <taxon>Embryophyta</taxon>
        <taxon>Tracheophyta</taxon>
        <taxon>Spermatophyta</taxon>
        <taxon>Magnoliopsida</taxon>
        <taxon>eudicotyledons</taxon>
        <taxon>Gunneridae</taxon>
        <taxon>Pentapetalae</taxon>
        <taxon>rosids</taxon>
        <taxon>fabids</taxon>
        <taxon>Fabales</taxon>
        <taxon>Fabaceae</taxon>
        <taxon>Cercidoideae</taxon>
        <taxon>Cercideae</taxon>
        <taxon>Bauhiniinae</taxon>
        <taxon>Bauhinia</taxon>
    </lineage>
</organism>
<keyword evidence="2" id="KW-1185">Reference proteome</keyword>
<comment type="caution">
    <text evidence="1">The sequence shown here is derived from an EMBL/GenBank/DDBJ whole genome shotgun (WGS) entry which is preliminary data.</text>
</comment>
<evidence type="ECO:0000313" key="1">
    <source>
        <dbReference type="EMBL" id="KAI4334279.1"/>
    </source>
</evidence>